<dbReference type="GO" id="GO:0005794">
    <property type="term" value="C:Golgi apparatus"/>
    <property type="evidence" value="ECO:0007669"/>
    <property type="project" value="TreeGrafter"/>
</dbReference>
<keyword evidence="3 7" id="KW-0812">Transmembrane</keyword>
<keyword evidence="4 7" id="KW-1133">Transmembrane helix</keyword>
<evidence type="ECO:0000256" key="2">
    <source>
        <dbReference type="ARBA" id="ARBA00022679"/>
    </source>
</evidence>
<dbReference type="EC" id="2.3.1.225" evidence="7"/>
<keyword evidence="6 7" id="KW-0012">Acyltransferase</keyword>
<dbReference type="RefSeq" id="XP_029229177.1">
    <property type="nucleotide sequence ID" value="XM_029370721.1"/>
</dbReference>
<reference evidence="10 11" key="1">
    <citation type="journal article" date="2018" name="BMC Genomics">
        <title>Genomic comparison of Trypanosoma conorhini and Trypanosoma rangeli to Trypanosoma cruzi strains of high and low virulence.</title>
        <authorList>
            <person name="Bradwell K.R."/>
            <person name="Koparde V.N."/>
            <person name="Matveyev A.V."/>
            <person name="Serrano M.G."/>
            <person name="Alves J.M."/>
            <person name="Parikh H."/>
            <person name="Huang B."/>
            <person name="Lee V."/>
            <person name="Espinosa-Alvarez O."/>
            <person name="Ortiz P.A."/>
            <person name="Costa-Martins A.G."/>
            <person name="Teixeira M.M."/>
            <person name="Buck G.A."/>
        </authorList>
    </citation>
    <scope>NUCLEOTIDE SEQUENCE [LARGE SCALE GENOMIC DNA]</scope>
    <source>
        <strain evidence="10 11">025E</strain>
    </source>
</reference>
<dbReference type="GO" id="GO:0005783">
    <property type="term" value="C:endoplasmic reticulum"/>
    <property type="evidence" value="ECO:0007669"/>
    <property type="project" value="TreeGrafter"/>
</dbReference>
<feature type="transmembrane region" description="Helical" evidence="7">
    <location>
        <begin position="351"/>
        <end position="382"/>
    </location>
</feature>
<dbReference type="InterPro" id="IPR001594">
    <property type="entry name" value="Palmitoyltrfase_DHHC"/>
</dbReference>
<dbReference type="GeneID" id="40317415"/>
<evidence type="ECO:0000256" key="1">
    <source>
        <dbReference type="ARBA" id="ARBA00004141"/>
    </source>
</evidence>
<dbReference type="PANTHER" id="PTHR22883:SF458">
    <property type="entry name" value="PALMITOYLTRANSFERASE"/>
    <property type="match status" value="1"/>
</dbReference>
<evidence type="ECO:0000256" key="8">
    <source>
        <dbReference type="SAM" id="MobiDB-lite"/>
    </source>
</evidence>
<sequence>MTPEAVLLGVALLIMAVAAFIYVIIMGPSRYHRDGAVGRIYLRLIDCPAVCCGCFCGVFFGCSYTRGRQKWTRCADHTLRERNWFMVAFYILLVWSVELLYLFVALPELQASVWSKIVSCGLVMLSEGTYGLAVFSDPGIVTSREEAEAQRSAFAAPARPTAHRRQLQGRESSTRRDAGENSAAPAASRPGSRRRGSRGREFLLSPEAEARQNRKYVLDGILYPMDGRSVARSTAGGLPSAPAAEAEAEAAATGLECTTCHVPRPSRSKHCRLCDFCVRRYDHHCPWINNDVAEGTHRWFLLFIVCHAVSCFWAAWDLYTIMKTFLIRNHAWGWSIRLHDGRRYPLRLEHYLVILATHQTIAVCLFMFAVLIGLLLWVFWLYQMSFVFTNLTLNDMGKIDDTVEFVASLPSLDAVYREALGVRRRLEVVAARPPRKLRQLAAPPPEVVPGSRGDKSYRKRVQKMLYGDLKGIFDRGLWGNVMEVLFPYSPARGAAAARPSDDAPFAERCGSDTRKREPKHEKKETATRRCGRGATASRK</sequence>
<dbReference type="PROSITE" id="PS50216">
    <property type="entry name" value="DHHC"/>
    <property type="match status" value="1"/>
</dbReference>
<protein>
    <recommendedName>
        <fullName evidence="7">Palmitoyltransferase</fullName>
        <ecNumber evidence="7">2.3.1.225</ecNumber>
    </recommendedName>
</protein>
<dbReference type="InterPro" id="IPR039859">
    <property type="entry name" value="PFA4/ZDH16/20/ERF2-like"/>
</dbReference>
<keyword evidence="11" id="KW-1185">Reference proteome</keyword>
<comment type="domain">
    <text evidence="7">The DHHC domain is required for palmitoyltransferase activity.</text>
</comment>
<evidence type="ECO:0000256" key="7">
    <source>
        <dbReference type="RuleBase" id="RU079119"/>
    </source>
</evidence>
<comment type="subcellular location">
    <subcellularLocation>
        <location evidence="1">Membrane</location>
        <topology evidence="1">Multi-pass membrane protein</topology>
    </subcellularLocation>
</comment>
<evidence type="ECO:0000256" key="4">
    <source>
        <dbReference type="ARBA" id="ARBA00022989"/>
    </source>
</evidence>
<dbReference type="PANTHER" id="PTHR22883">
    <property type="entry name" value="ZINC FINGER DHHC DOMAIN CONTAINING PROTEIN"/>
    <property type="match status" value="1"/>
</dbReference>
<keyword evidence="2 7" id="KW-0808">Transferase</keyword>
<evidence type="ECO:0000256" key="3">
    <source>
        <dbReference type="ARBA" id="ARBA00022692"/>
    </source>
</evidence>
<feature type="compositionally biased region" description="Basic and acidic residues" evidence="8">
    <location>
        <begin position="509"/>
        <end position="527"/>
    </location>
</feature>
<feature type="transmembrane region" description="Helical" evidence="7">
    <location>
        <begin position="83"/>
        <end position="106"/>
    </location>
</feature>
<evidence type="ECO:0000313" key="10">
    <source>
        <dbReference type="EMBL" id="RNF20348.1"/>
    </source>
</evidence>
<comment type="caution">
    <text evidence="10">The sequence shown here is derived from an EMBL/GenBank/DDBJ whole genome shotgun (WGS) entry which is preliminary data.</text>
</comment>
<feature type="transmembrane region" description="Helical" evidence="7">
    <location>
        <begin position="7"/>
        <end position="28"/>
    </location>
</feature>
<evidence type="ECO:0000256" key="5">
    <source>
        <dbReference type="ARBA" id="ARBA00023136"/>
    </source>
</evidence>
<organism evidence="10 11">
    <name type="scientific">Trypanosoma conorhini</name>
    <dbReference type="NCBI Taxonomy" id="83891"/>
    <lineage>
        <taxon>Eukaryota</taxon>
        <taxon>Discoba</taxon>
        <taxon>Euglenozoa</taxon>
        <taxon>Kinetoplastea</taxon>
        <taxon>Metakinetoplastina</taxon>
        <taxon>Trypanosomatida</taxon>
        <taxon>Trypanosomatidae</taxon>
        <taxon>Trypanosoma</taxon>
    </lineage>
</organism>
<dbReference type="Proteomes" id="UP000284403">
    <property type="component" value="Unassembled WGS sequence"/>
</dbReference>
<evidence type="ECO:0000313" key="11">
    <source>
        <dbReference type="Proteomes" id="UP000284403"/>
    </source>
</evidence>
<dbReference type="GO" id="GO:0019706">
    <property type="term" value="F:protein-cysteine S-palmitoyltransferase activity"/>
    <property type="evidence" value="ECO:0007669"/>
    <property type="project" value="UniProtKB-EC"/>
</dbReference>
<dbReference type="Pfam" id="PF01529">
    <property type="entry name" value="DHHC"/>
    <property type="match status" value="1"/>
</dbReference>
<feature type="transmembrane region" description="Helical" evidence="7">
    <location>
        <begin position="40"/>
        <end position="62"/>
    </location>
</feature>
<comment type="similarity">
    <text evidence="7">Belongs to the DHHC palmitoyltransferase family.</text>
</comment>
<feature type="region of interest" description="Disordered" evidence="8">
    <location>
        <begin position="151"/>
        <end position="204"/>
    </location>
</feature>
<dbReference type="AlphaFoldDB" id="A0A3R7S3A4"/>
<comment type="catalytic activity">
    <reaction evidence="7">
        <text>L-cysteinyl-[protein] + hexadecanoyl-CoA = S-hexadecanoyl-L-cysteinyl-[protein] + CoA</text>
        <dbReference type="Rhea" id="RHEA:36683"/>
        <dbReference type="Rhea" id="RHEA-COMP:10131"/>
        <dbReference type="Rhea" id="RHEA-COMP:11032"/>
        <dbReference type="ChEBI" id="CHEBI:29950"/>
        <dbReference type="ChEBI" id="CHEBI:57287"/>
        <dbReference type="ChEBI" id="CHEBI:57379"/>
        <dbReference type="ChEBI" id="CHEBI:74151"/>
        <dbReference type="EC" id="2.3.1.225"/>
    </reaction>
</comment>
<feature type="transmembrane region" description="Helical" evidence="7">
    <location>
        <begin position="299"/>
        <end position="319"/>
    </location>
</feature>
<dbReference type="EMBL" id="MKKU01000181">
    <property type="protein sequence ID" value="RNF20348.1"/>
    <property type="molecule type" value="Genomic_DNA"/>
</dbReference>
<gene>
    <name evidence="10" type="ORF">Tco025E_03804</name>
</gene>
<feature type="domain" description="Palmitoyltransferase DHHC" evidence="9">
    <location>
        <begin position="257"/>
        <end position="395"/>
    </location>
</feature>
<name>A0A3R7S3A4_9TRYP</name>
<dbReference type="GO" id="GO:0016020">
    <property type="term" value="C:membrane"/>
    <property type="evidence" value="ECO:0007669"/>
    <property type="project" value="UniProtKB-SubCell"/>
</dbReference>
<proteinExistence type="inferred from homology"/>
<dbReference type="OrthoDB" id="5977743at2759"/>
<feature type="region of interest" description="Disordered" evidence="8">
    <location>
        <begin position="493"/>
        <end position="539"/>
    </location>
</feature>
<evidence type="ECO:0000256" key="6">
    <source>
        <dbReference type="ARBA" id="ARBA00023315"/>
    </source>
</evidence>
<accession>A0A3R7S3A4</accession>
<keyword evidence="5 7" id="KW-0472">Membrane</keyword>
<dbReference type="GO" id="GO:0006612">
    <property type="term" value="P:protein targeting to membrane"/>
    <property type="evidence" value="ECO:0007669"/>
    <property type="project" value="TreeGrafter"/>
</dbReference>
<evidence type="ECO:0000259" key="9">
    <source>
        <dbReference type="Pfam" id="PF01529"/>
    </source>
</evidence>